<gene>
    <name evidence="8" type="ORF">ACD661_08480</name>
</gene>
<evidence type="ECO:0000256" key="7">
    <source>
        <dbReference type="ARBA" id="ARBA00023237"/>
    </source>
</evidence>
<dbReference type="Gene3D" id="1.20.1600.10">
    <property type="entry name" value="Outer membrane efflux proteins (OEP)"/>
    <property type="match status" value="1"/>
</dbReference>
<dbReference type="EMBL" id="JBGORX010000002">
    <property type="protein sequence ID" value="MFJ1268585.1"/>
    <property type="molecule type" value="Genomic_DNA"/>
</dbReference>
<evidence type="ECO:0000256" key="1">
    <source>
        <dbReference type="ARBA" id="ARBA00004442"/>
    </source>
</evidence>
<comment type="similarity">
    <text evidence="2">Belongs to the outer membrane factor (OMF) (TC 1.B.17) family.</text>
</comment>
<dbReference type="SUPFAM" id="SSF56954">
    <property type="entry name" value="Outer membrane efflux proteins (OEP)"/>
    <property type="match status" value="1"/>
</dbReference>
<keyword evidence="6" id="KW-0472">Membrane</keyword>
<dbReference type="PANTHER" id="PTHR30026">
    <property type="entry name" value="OUTER MEMBRANE PROTEIN TOLC"/>
    <property type="match status" value="1"/>
</dbReference>
<evidence type="ECO:0000313" key="9">
    <source>
        <dbReference type="Proteomes" id="UP001615550"/>
    </source>
</evidence>
<dbReference type="InterPro" id="IPR003423">
    <property type="entry name" value="OMP_efflux"/>
</dbReference>
<organism evidence="8 9">
    <name type="scientific">Legionella lytica</name>
    <dbReference type="NCBI Taxonomy" id="96232"/>
    <lineage>
        <taxon>Bacteria</taxon>
        <taxon>Pseudomonadati</taxon>
        <taxon>Pseudomonadota</taxon>
        <taxon>Gammaproteobacteria</taxon>
        <taxon>Legionellales</taxon>
        <taxon>Legionellaceae</taxon>
        <taxon>Legionella</taxon>
    </lineage>
</organism>
<dbReference type="PANTHER" id="PTHR30026:SF20">
    <property type="entry name" value="OUTER MEMBRANE PROTEIN TOLC"/>
    <property type="match status" value="1"/>
</dbReference>
<accession>A0ABW8DAN9</accession>
<dbReference type="Proteomes" id="UP001615550">
    <property type="component" value="Unassembled WGS sequence"/>
</dbReference>
<evidence type="ECO:0000256" key="4">
    <source>
        <dbReference type="ARBA" id="ARBA00022452"/>
    </source>
</evidence>
<evidence type="ECO:0000256" key="5">
    <source>
        <dbReference type="ARBA" id="ARBA00022692"/>
    </source>
</evidence>
<dbReference type="Pfam" id="PF02321">
    <property type="entry name" value="OEP"/>
    <property type="match status" value="2"/>
</dbReference>
<keyword evidence="4" id="KW-1134">Transmembrane beta strand</keyword>
<comment type="subcellular location">
    <subcellularLocation>
        <location evidence="1">Cell outer membrane</location>
    </subcellularLocation>
</comment>
<name>A0ABW8DAN9_9GAMM</name>
<keyword evidence="7" id="KW-0998">Cell outer membrane</keyword>
<evidence type="ECO:0000256" key="6">
    <source>
        <dbReference type="ARBA" id="ARBA00023136"/>
    </source>
</evidence>
<sequence length="450" mass="50568">MGKRIAVLSLLFIFSKSWALDLIGAFEQALENDAVYQQKIIDTQMSGDDIAISLSNLLPNINFVTQPLINNLKSSGAIVSDNLQPANNVISAADVRLSATQTIFNLANFRKLAAAKLDAKVVAASLNAEYQNLIVRVVKAYFNVLHYEDSLAYYQSNRKFLSVQLSQVKEKHDLGKASSIDLDQVQSALNNAEIHCQEAQIKLFIHRQKLAEIIANDNERLAPLNNNISFTSPKPENVNKWVEAAKQQNWKAVSNRLKIQSALEKIKEQSSHRLPVVNAEVLYEPQKFHIKNGSLLMAAGTSGQVNAAAFLNVSVPIYSGGLITATVKKYQRLGQQAKLEYLFSIRKLTYSVKKNYAMLMSDLSRIKKNKEIVALEEKQFRAVKEEYKLGRTNLLSVLNQEEKLIQARIRHNKDKYTYIQNLVALKQDAGTLSPDDLRIINKWLLMSPPT</sequence>
<evidence type="ECO:0000313" key="8">
    <source>
        <dbReference type="EMBL" id="MFJ1268585.1"/>
    </source>
</evidence>
<evidence type="ECO:0000256" key="2">
    <source>
        <dbReference type="ARBA" id="ARBA00007613"/>
    </source>
</evidence>
<reference evidence="8 9" key="1">
    <citation type="submission" date="2024-08" db="EMBL/GenBank/DDBJ databases">
        <title>Draft Genome Sequence of Legionella lytica strain DSB2004, Isolated From a Fire Sprinkler System.</title>
        <authorList>
            <person name="Everhart A.D."/>
            <person name="Kidane D.T."/>
            <person name="Farone A.L."/>
            <person name="Farone M.B."/>
        </authorList>
    </citation>
    <scope>NUCLEOTIDE SEQUENCE [LARGE SCALE GENOMIC DNA]</scope>
    <source>
        <strain evidence="8 9">DSB2004</strain>
    </source>
</reference>
<proteinExistence type="inferred from homology"/>
<keyword evidence="3" id="KW-0813">Transport</keyword>
<keyword evidence="9" id="KW-1185">Reference proteome</keyword>
<dbReference type="RefSeq" id="WP_400187431.1">
    <property type="nucleotide sequence ID" value="NZ_JBGORX010000002.1"/>
</dbReference>
<comment type="caution">
    <text evidence="8">The sequence shown here is derived from an EMBL/GenBank/DDBJ whole genome shotgun (WGS) entry which is preliminary data.</text>
</comment>
<keyword evidence="5" id="KW-0812">Transmembrane</keyword>
<protein>
    <submittedName>
        <fullName evidence="8">TolC family protein</fullName>
    </submittedName>
</protein>
<dbReference type="InterPro" id="IPR051906">
    <property type="entry name" value="TolC-like"/>
</dbReference>
<evidence type="ECO:0000256" key="3">
    <source>
        <dbReference type="ARBA" id="ARBA00022448"/>
    </source>
</evidence>